<dbReference type="GO" id="GO:0015344">
    <property type="term" value="F:siderophore uptake transmembrane transporter activity"/>
    <property type="evidence" value="ECO:0007669"/>
    <property type="project" value="TreeGrafter"/>
</dbReference>
<keyword evidence="16" id="KW-0675">Receptor</keyword>
<feature type="domain" description="TonB-dependent receptor-like beta-barrel" evidence="14">
    <location>
        <begin position="346"/>
        <end position="939"/>
    </location>
</feature>
<dbReference type="GO" id="GO:0030246">
    <property type="term" value="F:carbohydrate binding"/>
    <property type="evidence" value="ECO:0007669"/>
    <property type="project" value="InterPro"/>
</dbReference>
<evidence type="ECO:0000256" key="10">
    <source>
        <dbReference type="PROSITE-ProRule" id="PRU10144"/>
    </source>
</evidence>
<dbReference type="GO" id="GO:0044718">
    <property type="term" value="P:siderophore transmembrane transport"/>
    <property type="evidence" value="ECO:0007669"/>
    <property type="project" value="TreeGrafter"/>
</dbReference>
<evidence type="ECO:0000256" key="8">
    <source>
        <dbReference type="ARBA" id="ARBA00023237"/>
    </source>
</evidence>
<dbReference type="RefSeq" id="WP_036972078.1">
    <property type="nucleotide sequence ID" value="NZ_CP032091.1"/>
</dbReference>
<evidence type="ECO:0000256" key="6">
    <source>
        <dbReference type="ARBA" id="ARBA00023077"/>
    </source>
</evidence>
<feature type="domain" description="TonB-dependent receptor plug" evidence="15">
    <location>
        <begin position="138"/>
        <end position="237"/>
    </location>
</feature>
<dbReference type="Gene3D" id="2.170.130.10">
    <property type="entry name" value="TonB-dependent receptor, plug domain"/>
    <property type="match status" value="1"/>
</dbReference>
<gene>
    <name evidence="16" type="ORF">D0907_16665</name>
    <name evidence="17" type="ORF">SAMN04487854_104169</name>
</gene>
<evidence type="ECO:0000313" key="18">
    <source>
        <dbReference type="Proteomes" id="UP000183805"/>
    </source>
</evidence>
<dbReference type="PROSITE" id="PS01156">
    <property type="entry name" value="TONB_DEPENDENT_REC_2"/>
    <property type="match status" value="1"/>
</dbReference>
<keyword evidence="18" id="KW-1185">Reference proteome</keyword>
<evidence type="ECO:0000256" key="11">
    <source>
        <dbReference type="RuleBase" id="RU003357"/>
    </source>
</evidence>
<evidence type="ECO:0000256" key="3">
    <source>
        <dbReference type="ARBA" id="ARBA00022452"/>
    </source>
</evidence>
<dbReference type="Gene3D" id="2.40.170.20">
    <property type="entry name" value="TonB-dependent receptor, beta-barrel domain"/>
    <property type="match status" value="1"/>
</dbReference>
<dbReference type="EMBL" id="CP032091">
    <property type="protein sequence ID" value="AXV66960.1"/>
    <property type="molecule type" value="Genomic_DNA"/>
</dbReference>
<feature type="signal peptide" evidence="13">
    <location>
        <begin position="1"/>
        <end position="26"/>
    </location>
</feature>
<reference evidence="17 18" key="1">
    <citation type="submission" date="2016-10" db="EMBL/GenBank/DDBJ databases">
        <authorList>
            <person name="Varghese N."/>
            <person name="Submissions S."/>
        </authorList>
    </citation>
    <scope>NUCLEOTIDE SEQUENCE [LARGE SCALE GENOMIC DNA]</scope>
    <source>
        <strain evidence="17 18">CGMCC 1.8499</strain>
    </source>
</reference>
<keyword evidence="8 9" id="KW-0998">Cell outer membrane</keyword>
<keyword evidence="5 13" id="KW-0732">Signal</keyword>
<evidence type="ECO:0000256" key="5">
    <source>
        <dbReference type="ARBA" id="ARBA00022729"/>
    </source>
</evidence>
<accession>A0AAD0S2H7</accession>
<dbReference type="KEGG" id="pdj:D0907_16665"/>
<evidence type="ECO:0000256" key="4">
    <source>
        <dbReference type="ARBA" id="ARBA00022692"/>
    </source>
</evidence>
<evidence type="ECO:0000256" key="7">
    <source>
        <dbReference type="ARBA" id="ARBA00023136"/>
    </source>
</evidence>
<evidence type="ECO:0000256" key="2">
    <source>
        <dbReference type="ARBA" id="ARBA00022448"/>
    </source>
</evidence>
<keyword evidence="2 9" id="KW-0813">Transport</keyword>
<dbReference type="Pfam" id="PF07715">
    <property type="entry name" value="Plug"/>
    <property type="match status" value="1"/>
</dbReference>
<evidence type="ECO:0000259" key="14">
    <source>
        <dbReference type="Pfam" id="PF00593"/>
    </source>
</evidence>
<comment type="similarity">
    <text evidence="9 11">Belongs to the TonB-dependent receptor family.</text>
</comment>
<evidence type="ECO:0000256" key="9">
    <source>
        <dbReference type="PROSITE-ProRule" id="PRU01360"/>
    </source>
</evidence>
<comment type="subcellular location">
    <subcellularLocation>
        <location evidence="1 9">Cell outer membrane</location>
        <topology evidence="1 9">Multi-pass membrane protein</topology>
    </subcellularLocation>
</comment>
<evidence type="ECO:0000259" key="15">
    <source>
        <dbReference type="Pfam" id="PF07715"/>
    </source>
</evidence>
<feature type="short sequence motif" description="TonB C-terminal box" evidence="10">
    <location>
        <begin position="976"/>
        <end position="993"/>
    </location>
</feature>
<dbReference type="GO" id="GO:0009279">
    <property type="term" value="C:cell outer membrane"/>
    <property type="evidence" value="ECO:0007669"/>
    <property type="project" value="UniProtKB-SubCell"/>
</dbReference>
<evidence type="ECO:0000313" key="17">
    <source>
        <dbReference type="EMBL" id="SFT53948.1"/>
    </source>
</evidence>
<dbReference type="SUPFAM" id="SSF49452">
    <property type="entry name" value="Starch-binding domain-like"/>
    <property type="match status" value="1"/>
</dbReference>
<dbReference type="PROSITE" id="PS52016">
    <property type="entry name" value="TONB_DEPENDENT_REC_3"/>
    <property type="match status" value="1"/>
</dbReference>
<evidence type="ECO:0000313" key="19">
    <source>
        <dbReference type="Proteomes" id="UP000264605"/>
    </source>
</evidence>
<sequence>MGFNNYKKSIIALTIMGALSAHNVMAADSASSGFLTGVVESSQGQQLSGAVIEIKNEETGLTRTLVTSENGSYRFPLLPTGSYTVSVKKDGYVLAQESGLRINMGVKTSLPVTLYASGEKPEVIEVMGNRISSIDVSSSESVTFVDQELLARVPVARDVTSVALLAPGTTQGDAGFGNLASFGGASVGENSYYVNGMNVTNFRNGLGGADVPFEFYDTFEVKTGGYSAEFGRSTGGVVNATTKRGTNEFVWGASTYFEPSSMAEDIPQTYRTEEGVDLYGTEYFNGDQSQRKVGENDYNLWAGGSIVEDKLFFFGLVNYNERVSDYASTSNKYERESGDLFVALKLDYYITDDHILEFTGWDSSSDLDSIKYNWDPEASQITSRRGDYTLKRGGKTYSLKYTGILSDTLTVSAMGGINEANYSNVNAGSSPFGEYPMVYERFSGTDLGEWALSSPSLQEDKRTAYRLDFDWYATDSHTLRFGLDYEELDSTENTQRSGGVAYRYQGCDDLDAVKAGDPSSCGVVRQEFYINNGDFTTKSSAYYITDTWTVTDNLTLSLGLRNETFENYNKENQKFVDVSDQWAPRLGASWDPFGEGEFKVFANYGRYFLPVATNTNIRLAGDELYTRQFFEVLGIADDISKAPILGEALSAKDILADGTLKGTDETVNADIEPMYQDEFILGFQTVLTEDWSMGVKATYRDLKSSLEDIAIDKGFNDYVEREFGSSCTMCDGFHYYVLTNPGEDVTITTDPDGDGPLAYGAYTIPNSDLGYPKAERQYGAVDVNFNKAWADGWMLDFTYTWSHSWGNNEGYVRSDNEQTDAGLTTNFDQPGLTDGASGNLPNDRRHQVKMQFAYEITENLTMGSNFFWRTGRPYGAFGLHPTDAFASLYGAEAFYKDGELVPRGSAGRTPNTWNLDLSLQYNMKISEHDLTFRADVFNVFNNDEITEYNETAEFISAYDPDFGGYRGAANPDYLLATNYQKPRYVRLSASFKF</sequence>
<evidence type="ECO:0000256" key="12">
    <source>
        <dbReference type="SAM" id="MobiDB-lite"/>
    </source>
</evidence>
<dbReference type="InterPro" id="IPR036942">
    <property type="entry name" value="Beta-barrel_TonB_sf"/>
</dbReference>
<dbReference type="Pfam" id="PF13620">
    <property type="entry name" value="CarboxypepD_reg"/>
    <property type="match status" value="1"/>
</dbReference>
<keyword evidence="4 9" id="KW-0812">Transmembrane</keyword>
<dbReference type="SUPFAM" id="SSF56935">
    <property type="entry name" value="Porins"/>
    <property type="match status" value="1"/>
</dbReference>
<dbReference type="PANTHER" id="PTHR30069:SF46">
    <property type="entry name" value="OAR PROTEIN"/>
    <property type="match status" value="1"/>
</dbReference>
<proteinExistence type="inferred from homology"/>
<dbReference type="InterPro" id="IPR012910">
    <property type="entry name" value="Plug_dom"/>
</dbReference>
<keyword evidence="16" id="KW-0614">Plasmid</keyword>
<dbReference type="InterPro" id="IPR010917">
    <property type="entry name" value="TonB_rcpt_CS"/>
</dbReference>
<keyword evidence="6 11" id="KW-0798">TonB box</keyword>
<feature type="compositionally biased region" description="Polar residues" evidence="12">
    <location>
        <begin position="819"/>
        <end position="828"/>
    </location>
</feature>
<feature type="region of interest" description="Disordered" evidence="12">
    <location>
        <begin position="814"/>
        <end position="842"/>
    </location>
</feature>
<dbReference type="PANTHER" id="PTHR30069">
    <property type="entry name" value="TONB-DEPENDENT OUTER MEMBRANE RECEPTOR"/>
    <property type="match status" value="1"/>
</dbReference>
<keyword evidence="3 9" id="KW-1134">Transmembrane beta strand</keyword>
<dbReference type="GeneID" id="99507115"/>
<feature type="chain" id="PRO_5042256185" evidence="13">
    <location>
        <begin position="27"/>
        <end position="993"/>
    </location>
</feature>
<dbReference type="EMBL" id="FPAZ01000004">
    <property type="protein sequence ID" value="SFT53948.1"/>
    <property type="molecule type" value="Genomic_DNA"/>
</dbReference>
<protein>
    <submittedName>
        <fullName evidence="16 17">TonB-dependent receptor</fullName>
    </submittedName>
</protein>
<dbReference type="Proteomes" id="UP000183805">
    <property type="component" value="Unassembled WGS sequence"/>
</dbReference>
<evidence type="ECO:0000256" key="1">
    <source>
        <dbReference type="ARBA" id="ARBA00004571"/>
    </source>
</evidence>
<dbReference type="Pfam" id="PF00593">
    <property type="entry name" value="TonB_dep_Rec_b-barrel"/>
    <property type="match status" value="1"/>
</dbReference>
<dbReference type="Proteomes" id="UP000264605">
    <property type="component" value="Plasmid unnamed1"/>
</dbReference>
<evidence type="ECO:0000313" key="16">
    <source>
        <dbReference type="EMBL" id="AXV66960.1"/>
    </source>
</evidence>
<reference evidence="16 19" key="2">
    <citation type="submission" date="2018-08" db="EMBL/GenBank/DDBJ databases">
        <title>Draft genome sequence of Pseudoalteromonas donghaensis HJ51.</title>
        <authorList>
            <person name="Oh J."/>
            <person name="Roh D."/>
        </authorList>
    </citation>
    <scope>NUCLEOTIDE SEQUENCE [LARGE SCALE GENOMIC DNA]</scope>
    <source>
        <strain evidence="16 19">HJ51</strain>
        <plasmid evidence="16 19">unnamed1</plasmid>
    </source>
</reference>
<name>A0AAD0S2H7_9GAMM</name>
<evidence type="ECO:0000256" key="13">
    <source>
        <dbReference type="SAM" id="SignalP"/>
    </source>
</evidence>
<organism evidence="16 19">
    <name type="scientific">Pseudoalteromonas lipolytica</name>
    <dbReference type="NCBI Taxonomy" id="570156"/>
    <lineage>
        <taxon>Bacteria</taxon>
        <taxon>Pseudomonadati</taxon>
        <taxon>Pseudomonadota</taxon>
        <taxon>Gammaproteobacteria</taxon>
        <taxon>Alteromonadales</taxon>
        <taxon>Pseudoalteromonadaceae</taxon>
        <taxon>Pseudoalteromonas</taxon>
    </lineage>
</organism>
<geneLocation type="plasmid" evidence="16 19">
    <name>unnamed1</name>
</geneLocation>
<dbReference type="InterPro" id="IPR039426">
    <property type="entry name" value="TonB-dep_rcpt-like"/>
</dbReference>
<dbReference type="InterPro" id="IPR000531">
    <property type="entry name" value="Beta-barrel_TonB"/>
</dbReference>
<dbReference type="AlphaFoldDB" id="A0AAD0S2H7"/>
<dbReference type="InterPro" id="IPR037066">
    <property type="entry name" value="Plug_dom_sf"/>
</dbReference>
<dbReference type="Gene3D" id="2.60.40.1120">
    <property type="entry name" value="Carboxypeptidase-like, regulatory domain"/>
    <property type="match status" value="1"/>
</dbReference>
<keyword evidence="7 9" id="KW-0472">Membrane</keyword>
<dbReference type="InterPro" id="IPR013784">
    <property type="entry name" value="Carb-bd-like_fold"/>
</dbReference>